<dbReference type="AlphaFoldDB" id="A0A540WCM6"/>
<proteinExistence type="predicted"/>
<reference evidence="2 3" key="1">
    <citation type="submission" date="2019-06" db="EMBL/GenBank/DDBJ databases">
        <title>Description of Kitasatospora acidophila sp. nov. isolated from pine grove soil, and reclassification of Streptomyces novaecaesareae to Kitasatospora novaeceasareae comb. nov.</title>
        <authorList>
            <person name="Kim M.J."/>
        </authorList>
    </citation>
    <scope>NUCLEOTIDE SEQUENCE [LARGE SCALE GENOMIC DNA]</scope>
    <source>
        <strain evidence="2 3">MMS16-CNU292</strain>
    </source>
</reference>
<protein>
    <submittedName>
        <fullName evidence="2">VgrG-related protein</fullName>
    </submittedName>
</protein>
<dbReference type="Gene3D" id="2.40.50.230">
    <property type="entry name" value="Gp5 N-terminal domain"/>
    <property type="match status" value="1"/>
</dbReference>
<dbReference type="Pfam" id="PF05954">
    <property type="entry name" value="Phage_GPD"/>
    <property type="match status" value="1"/>
</dbReference>
<dbReference type="SUPFAM" id="SSF69349">
    <property type="entry name" value="Phage fibre proteins"/>
    <property type="match status" value="1"/>
</dbReference>
<comment type="caution">
    <text evidence="2">The sequence shown here is derived from an EMBL/GenBank/DDBJ whole genome shotgun (WGS) entry which is preliminary data.</text>
</comment>
<dbReference type="RefSeq" id="WP_141637174.1">
    <property type="nucleotide sequence ID" value="NZ_VIGB01000003.1"/>
</dbReference>
<gene>
    <name evidence="2" type="ORF">E6W39_36985</name>
</gene>
<organism evidence="2 3">
    <name type="scientific">Kitasatospora acidiphila</name>
    <dbReference type="NCBI Taxonomy" id="2567942"/>
    <lineage>
        <taxon>Bacteria</taxon>
        <taxon>Bacillati</taxon>
        <taxon>Actinomycetota</taxon>
        <taxon>Actinomycetes</taxon>
        <taxon>Kitasatosporales</taxon>
        <taxon>Streptomycetaceae</taxon>
        <taxon>Kitasatospora</taxon>
    </lineage>
</organism>
<evidence type="ECO:0000259" key="1">
    <source>
        <dbReference type="Pfam" id="PF04717"/>
    </source>
</evidence>
<dbReference type="Proteomes" id="UP000319103">
    <property type="component" value="Unassembled WGS sequence"/>
</dbReference>
<sequence>MTTPEARSGRSFAADPIVSAPGPLPPAWVKQLVSCEIDQSVGLPDTVVLSYRDANHTFLSDTGITIGAQLQVSVVTVQGNTQVKLFSGEVTALELDVDGTGSYTVVRAAALTHRLMRGRRVKAYRNMTTSDIVQQVAAGAGLSLGRVDSFSVVHQQLSQANVSDWEFLQYLAQENGALLRVDETGLLEFVKPEPASSAPAPSTPAPQSPMVLEYGRNLMALRGVLTGAGGANTVEVRGWNVATKNALVATEPSVTSQTVQPGLSPTTGATGSAKLTVTDTPYRTQAETTSTAQSVAASVAAGFGELEAVVEGNPQLRAGTPVALGNVGPAFSGRYTATAVHHVLEPYRGYRTTVVVSAAPDRSLAGLVLGGNAPQRGARMPGLAIAVVTDVREPGDGQRGWVKLKFPWLDDTYVSDWVRTVQWGGQGGGGVFSPEVNDEVLVGFEQGSLDSPYVLGGLYNGVDKPSQHEVPLIDAGSGKVNRRSLVSRSGNRLELLDVPGGQSGVRLASGDNKLEVRLDEQRGEIKLTVSGGLGGGSSVTLSASGITLDAGTGEVKVTGGSVTVNGQTAVTVNGGVEAVLKADIVRIN</sequence>
<evidence type="ECO:0000313" key="3">
    <source>
        <dbReference type="Proteomes" id="UP000319103"/>
    </source>
</evidence>
<dbReference type="OrthoDB" id="1907165at2"/>
<accession>A0A540WCM6</accession>
<dbReference type="EMBL" id="VIGB01000003">
    <property type="protein sequence ID" value="TQF06766.1"/>
    <property type="molecule type" value="Genomic_DNA"/>
</dbReference>
<keyword evidence="3" id="KW-1185">Reference proteome</keyword>
<evidence type="ECO:0000313" key="2">
    <source>
        <dbReference type="EMBL" id="TQF06766.1"/>
    </source>
</evidence>
<dbReference type="SUPFAM" id="SSF69255">
    <property type="entry name" value="gp5 N-terminal domain-like"/>
    <property type="match status" value="1"/>
</dbReference>
<dbReference type="InterPro" id="IPR037026">
    <property type="entry name" value="Vgr_OB-fold_dom_sf"/>
</dbReference>
<dbReference type="InterPro" id="IPR006531">
    <property type="entry name" value="Gp5/Vgr_OB"/>
</dbReference>
<name>A0A540WCM6_9ACTN</name>
<dbReference type="SUPFAM" id="SSF69279">
    <property type="entry name" value="Phage tail proteins"/>
    <property type="match status" value="1"/>
</dbReference>
<feature type="domain" description="Gp5/Type VI secretion system Vgr protein OB-fold" evidence="1">
    <location>
        <begin position="385"/>
        <end position="459"/>
    </location>
</feature>
<dbReference type="InterPro" id="IPR047702">
    <property type="entry name" value="VgrG-rel"/>
</dbReference>
<dbReference type="NCBIfam" id="NF033848">
    <property type="entry name" value="VgrG_rel"/>
    <property type="match status" value="1"/>
</dbReference>
<dbReference type="Pfam" id="PF04717">
    <property type="entry name" value="Phage_base_V"/>
    <property type="match status" value="1"/>
</dbReference>